<dbReference type="Pfam" id="PF07992">
    <property type="entry name" value="Pyr_redox_2"/>
    <property type="match status" value="1"/>
</dbReference>
<evidence type="ECO:0000313" key="17">
    <source>
        <dbReference type="EMBL" id="MBO0346101.1"/>
    </source>
</evidence>
<keyword evidence="6 13" id="KW-0560">Oxidoreductase</keyword>
<dbReference type="EC" id="1.8.1.7" evidence="14"/>
<feature type="domain" description="Pyridine nucleotide-disulphide oxidoreductase dimerisation" evidence="15">
    <location>
        <begin position="341"/>
        <end position="449"/>
    </location>
</feature>
<keyword evidence="5 14" id="KW-0521">NADP</keyword>
<dbReference type="GO" id="GO:0006749">
    <property type="term" value="P:glutathione metabolic process"/>
    <property type="evidence" value="ECO:0007669"/>
    <property type="project" value="InterPro"/>
</dbReference>
<dbReference type="InterPro" id="IPR012999">
    <property type="entry name" value="Pyr_OxRdtase_I_AS"/>
</dbReference>
<dbReference type="PIRSF" id="PIRSF000350">
    <property type="entry name" value="Mercury_reductase_MerA"/>
    <property type="match status" value="1"/>
</dbReference>
<evidence type="ECO:0000313" key="18">
    <source>
        <dbReference type="Proteomes" id="UP000664779"/>
    </source>
</evidence>
<dbReference type="Pfam" id="PF02852">
    <property type="entry name" value="Pyr_redox_dim"/>
    <property type="match status" value="1"/>
</dbReference>
<dbReference type="Gene3D" id="3.50.50.60">
    <property type="entry name" value="FAD/NAD(P)-binding domain"/>
    <property type="match status" value="2"/>
</dbReference>
<feature type="active site" description="Proton acceptor" evidence="10">
    <location>
        <position position="439"/>
    </location>
</feature>
<dbReference type="GO" id="GO:0034599">
    <property type="term" value="P:cellular response to oxidative stress"/>
    <property type="evidence" value="ECO:0007669"/>
    <property type="project" value="TreeGrafter"/>
</dbReference>
<reference evidence="17" key="1">
    <citation type="submission" date="2021-03" db="EMBL/GenBank/DDBJ databases">
        <title>Roseibium sp. CAU 1637 isolated from Incheon.</title>
        <authorList>
            <person name="Kim W."/>
        </authorList>
    </citation>
    <scope>NUCLEOTIDE SEQUENCE</scope>
    <source>
        <strain evidence="17">CAU 1637</strain>
    </source>
</reference>
<keyword evidence="11" id="KW-0520">NAD</keyword>
<feature type="disulfide bond" description="Redox-active" evidence="12">
    <location>
        <begin position="43"/>
        <end position="48"/>
    </location>
</feature>
<evidence type="ECO:0000256" key="5">
    <source>
        <dbReference type="ARBA" id="ARBA00022857"/>
    </source>
</evidence>
<dbReference type="GO" id="GO:0050661">
    <property type="term" value="F:NADP binding"/>
    <property type="evidence" value="ECO:0007669"/>
    <property type="project" value="InterPro"/>
</dbReference>
<dbReference type="SUPFAM" id="SSF55424">
    <property type="entry name" value="FAD/NAD-linked reductases, dimerisation (C-terminal) domain"/>
    <property type="match status" value="1"/>
</dbReference>
<gene>
    <name evidence="17" type="primary">gor</name>
    <name evidence="17" type="ORF">J0X15_12790</name>
</gene>
<evidence type="ECO:0000256" key="7">
    <source>
        <dbReference type="ARBA" id="ARBA00023157"/>
    </source>
</evidence>
<keyword evidence="4 11" id="KW-0274">FAD</keyword>
<dbReference type="InterPro" id="IPR001100">
    <property type="entry name" value="Pyr_nuc-diS_OxRdtase"/>
</dbReference>
<dbReference type="PRINTS" id="PR00411">
    <property type="entry name" value="PNDRDTASEI"/>
</dbReference>
<dbReference type="PROSITE" id="PS00076">
    <property type="entry name" value="PYRIDINE_REDOX_1"/>
    <property type="match status" value="1"/>
</dbReference>
<evidence type="ECO:0000256" key="1">
    <source>
        <dbReference type="ARBA" id="ARBA00007532"/>
    </source>
</evidence>
<feature type="domain" description="FAD/NAD(P)-binding" evidence="16">
    <location>
        <begin position="6"/>
        <end position="321"/>
    </location>
</feature>
<dbReference type="InterPro" id="IPR016156">
    <property type="entry name" value="FAD/NAD-linked_Rdtase_dimer_sf"/>
</dbReference>
<feature type="binding site" evidence="11">
    <location>
        <position position="52"/>
    </location>
    <ligand>
        <name>FAD</name>
        <dbReference type="ChEBI" id="CHEBI:57692"/>
    </ligand>
</feature>
<evidence type="ECO:0000256" key="6">
    <source>
        <dbReference type="ARBA" id="ARBA00023002"/>
    </source>
</evidence>
<comment type="function">
    <text evidence="14">Catalyzes the reduction of glutathione disulfide (GSSG) to reduced glutathione (GSH).</text>
</comment>
<evidence type="ECO:0000256" key="8">
    <source>
        <dbReference type="ARBA" id="ARBA00023284"/>
    </source>
</evidence>
<dbReference type="GO" id="GO:0050660">
    <property type="term" value="F:flavin adenine dinucleotide binding"/>
    <property type="evidence" value="ECO:0007669"/>
    <property type="project" value="InterPro"/>
</dbReference>
<evidence type="ECO:0000256" key="3">
    <source>
        <dbReference type="ARBA" id="ARBA00022630"/>
    </source>
</evidence>
<dbReference type="FunFam" id="3.50.50.60:FF:000051">
    <property type="entry name" value="Glutathione reductase"/>
    <property type="match status" value="1"/>
</dbReference>
<feature type="binding site" evidence="11">
    <location>
        <begin position="177"/>
        <end position="184"/>
    </location>
    <ligand>
        <name>NAD(+)</name>
        <dbReference type="ChEBI" id="CHEBI:57540"/>
    </ligand>
</feature>
<dbReference type="NCBIfam" id="TIGR01424">
    <property type="entry name" value="gluta_reduc_2"/>
    <property type="match status" value="1"/>
</dbReference>
<evidence type="ECO:0000256" key="9">
    <source>
        <dbReference type="ARBA" id="ARBA00049142"/>
    </source>
</evidence>
<dbReference type="EMBL" id="JAFLNF010000005">
    <property type="protein sequence ID" value="MBO0346101.1"/>
    <property type="molecule type" value="Genomic_DNA"/>
</dbReference>
<feature type="binding site" evidence="11">
    <location>
        <position position="265"/>
    </location>
    <ligand>
        <name>NAD(+)</name>
        <dbReference type="ChEBI" id="CHEBI:57540"/>
    </ligand>
</feature>
<evidence type="ECO:0000256" key="11">
    <source>
        <dbReference type="PIRSR" id="PIRSR000350-3"/>
    </source>
</evidence>
<evidence type="ECO:0000256" key="2">
    <source>
        <dbReference type="ARBA" id="ARBA00011738"/>
    </source>
</evidence>
<dbReference type="SUPFAM" id="SSF51905">
    <property type="entry name" value="FAD/NAD(P)-binding domain"/>
    <property type="match status" value="1"/>
</dbReference>
<keyword evidence="18" id="KW-1185">Reference proteome</keyword>
<dbReference type="GO" id="GO:0004362">
    <property type="term" value="F:glutathione-disulfide reductase (NADPH) activity"/>
    <property type="evidence" value="ECO:0007669"/>
    <property type="project" value="UniProtKB-EC"/>
</dbReference>
<keyword evidence="7" id="KW-1015">Disulfide bond</keyword>
<dbReference type="PANTHER" id="PTHR42737:SF2">
    <property type="entry name" value="GLUTATHIONE REDUCTASE"/>
    <property type="match status" value="1"/>
</dbReference>
<comment type="caution">
    <text evidence="17">The sequence shown here is derived from an EMBL/GenBank/DDBJ whole genome shotgun (WGS) entry which is preliminary data.</text>
</comment>
<name>A0A939J980_9HYPH</name>
<comment type="catalytic activity">
    <reaction evidence="9 14">
        <text>2 glutathione + NADP(+) = glutathione disulfide + NADPH + H(+)</text>
        <dbReference type="Rhea" id="RHEA:11740"/>
        <dbReference type="ChEBI" id="CHEBI:15378"/>
        <dbReference type="ChEBI" id="CHEBI:57783"/>
        <dbReference type="ChEBI" id="CHEBI:57925"/>
        <dbReference type="ChEBI" id="CHEBI:58297"/>
        <dbReference type="ChEBI" id="CHEBI:58349"/>
        <dbReference type="EC" id="1.8.1.7"/>
    </reaction>
</comment>
<dbReference type="PANTHER" id="PTHR42737">
    <property type="entry name" value="GLUTATHIONE REDUCTASE"/>
    <property type="match status" value="1"/>
</dbReference>
<dbReference type="RefSeq" id="WP_206941320.1">
    <property type="nucleotide sequence ID" value="NZ_JAFLNF010000005.1"/>
</dbReference>
<comment type="cofactor">
    <cofactor evidence="11">
        <name>FAD</name>
        <dbReference type="ChEBI" id="CHEBI:57692"/>
    </cofactor>
    <text evidence="11">Binds 1 FAD per subunit.</text>
</comment>
<accession>A0A939J980</accession>
<sequence length="458" mass="49713">MSEFDFDLFVIGGGSGGVRAARIAASHGAKVGLAEEYRYGGTCVIRGCVPKKLFVYASKFSEEFEDAEGFGWAVGERSFSWRQLIAAKDKEISRLEGIYRNNLEKTGVECFDSRAEFEDAHTLRLTATGQTITAKHILIATGGSANLDQKIPGIEHAITSNEAFHLEELPETVMVVGGGYIAVEFAGIFNGLGAETHLMYRKDVILNGFDMDLRHAVHEEVAKKGVDILTEDVPAAIAKRPDGRLEVTSQRGKTYVVDQLMYAIGRRPNTEGLGLEKAGVAMKKNGAVVVDTASRTNVEHIFAVGDVTDRVALTPVAIREGHAVADTLFGNNAWIVDHSLIATAVFSQPELGTVGLTQEQALNVTPNLDIYRAKFRPMKHTLTGRDEKMLMKIIVNADNDKVLGVHLMGPDSGELAQTLGICLQMGATKVDFDRTVAVHPTAAEELVTMRSPSEKLRG</sequence>
<keyword evidence="3 13" id="KW-0285">Flavoprotein</keyword>
<dbReference type="InterPro" id="IPR036188">
    <property type="entry name" value="FAD/NAD-bd_sf"/>
</dbReference>
<dbReference type="GO" id="GO:0005829">
    <property type="term" value="C:cytosol"/>
    <property type="evidence" value="ECO:0007669"/>
    <property type="project" value="TreeGrafter"/>
</dbReference>
<evidence type="ECO:0000256" key="10">
    <source>
        <dbReference type="PIRSR" id="PIRSR000350-2"/>
    </source>
</evidence>
<protein>
    <recommendedName>
        <fullName evidence="14">Glutathione reductase</fullName>
        <shortName evidence="14">GRase</shortName>
        <ecNumber evidence="14">1.8.1.7</ecNumber>
    </recommendedName>
</protein>
<dbReference type="InterPro" id="IPR006324">
    <property type="entry name" value="GSHR"/>
</dbReference>
<evidence type="ECO:0000259" key="16">
    <source>
        <dbReference type="Pfam" id="PF07992"/>
    </source>
</evidence>
<evidence type="ECO:0000256" key="4">
    <source>
        <dbReference type="ARBA" id="ARBA00022827"/>
    </source>
</evidence>
<keyword evidence="8 13" id="KW-0676">Redox-active center</keyword>
<comment type="subunit">
    <text evidence="2">Homodimer.</text>
</comment>
<comment type="similarity">
    <text evidence="1 13">Belongs to the class-I pyridine nucleotide-disulfide oxidoreductase family.</text>
</comment>
<feature type="binding site" evidence="11">
    <location>
        <position position="306"/>
    </location>
    <ligand>
        <name>FAD</name>
        <dbReference type="ChEBI" id="CHEBI:57692"/>
    </ligand>
</feature>
<evidence type="ECO:0000256" key="12">
    <source>
        <dbReference type="PIRSR" id="PIRSR000350-4"/>
    </source>
</evidence>
<dbReference type="AlphaFoldDB" id="A0A939J980"/>
<keyword evidence="11" id="KW-0547">Nucleotide-binding</keyword>
<organism evidence="17 18">
    <name type="scientific">Roseibium limicola</name>
    <dbReference type="NCBI Taxonomy" id="2816037"/>
    <lineage>
        <taxon>Bacteria</taxon>
        <taxon>Pseudomonadati</taxon>
        <taxon>Pseudomonadota</taxon>
        <taxon>Alphaproteobacteria</taxon>
        <taxon>Hyphomicrobiales</taxon>
        <taxon>Stappiaceae</taxon>
        <taxon>Roseibium</taxon>
    </lineage>
</organism>
<dbReference type="InterPro" id="IPR046952">
    <property type="entry name" value="GSHR/TRXR-like"/>
</dbReference>
<dbReference type="InterPro" id="IPR023753">
    <property type="entry name" value="FAD/NAD-binding_dom"/>
</dbReference>
<dbReference type="NCBIfam" id="NF004776">
    <property type="entry name" value="PRK06116.1"/>
    <property type="match status" value="1"/>
</dbReference>
<evidence type="ECO:0000259" key="15">
    <source>
        <dbReference type="Pfam" id="PF02852"/>
    </source>
</evidence>
<dbReference type="PRINTS" id="PR00368">
    <property type="entry name" value="FADPNR"/>
</dbReference>
<evidence type="ECO:0000256" key="13">
    <source>
        <dbReference type="RuleBase" id="RU003691"/>
    </source>
</evidence>
<dbReference type="GO" id="GO:0045454">
    <property type="term" value="P:cell redox homeostasis"/>
    <property type="evidence" value="ECO:0007669"/>
    <property type="project" value="InterPro"/>
</dbReference>
<dbReference type="InterPro" id="IPR004099">
    <property type="entry name" value="Pyr_nucl-diS_OxRdtase_dimer"/>
</dbReference>
<dbReference type="Proteomes" id="UP000664779">
    <property type="component" value="Unassembled WGS sequence"/>
</dbReference>
<proteinExistence type="inferred from homology"/>
<evidence type="ECO:0000256" key="14">
    <source>
        <dbReference type="RuleBase" id="RU365040"/>
    </source>
</evidence>
<dbReference type="Gene3D" id="3.30.390.30">
    <property type="match status" value="1"/>
</dbReference>